<dbReference type="EMBL" id="JAGTJQ010000017">
    <property type="protein sequence ID" value="KAH7010704.1"/>
    <property type="molecule type" value="Genomic_DNA"/>
</dbReference>
<dbReference type="OrthoDB" id="5415741at2759"/>
<comment type="caution">
    <text evidence="2">The sequence shown here is derived from an EMBL/GenBank/DDBJ whole genome shotgun (WGS) entry which is preliminary data.</text>
</comment>
<evidence type="ECO:0000313" key="2">
    <source>
        <dbReference type="EMBL" id="KAH7010704.1"/>
    </source>
</evidence>
<accession>A0A9P8XQ06</accession>
<dbReference type="RefSeq" id="XP_046004235.1">
    <property type="nucleotide sequence ID" value="XM_046159892.1"/>
</dbReference>
<dbReference type="GeneID" id="70189438"/>
<evidence type="ECO:0000256" key="1">
    <source>
        <dbReference type="SAM" id="MobiDB-lite"/>
    </source>
</evidence>
<proteinExistence type="predicted"/>
<organism evidence="2 3">
    <name type="scientific">Microdochium trichocladiopsis</name>
    <dbReference type="NCBI Taxonomy" id="1682393"/>
    <lineage>
        <taxon>Eukaryota</taxon>
        <taxon>Fungi</taxon>
        <taxon>Dikarya</taxon>
        <taxon>Ascomycota</taxon>
        <taxon>Pezizomycotina</taxon>
        <taxon>Sordariomycetes</taxon>
        <taxon>Xylariomycetidae</taxon>
        <taxon>Xylariales</taxon>
        <taxon>Microdochiaceae</taxon>
        <taxon>Microdochium</taxon>
    </lineage>
</organism>
<name>A0A9P8XQ06_9PEZI</name>
<sequence length="101" mass="10635">MAGRKYHDLAIRAVCVYLKADGKSSSATSAITGIPTKTVTNLYRRACDRGFDLTARPLVMKDEGLQRKPVDGSADSAQVEFSKNEADEEAGAVAGDAEGAA</sequence>
<dbReference type="Proteomes" id="UP000756346">
    <property type="component" value="Unassembled WGS sequence"/>
</dbReference>
<gene>
    <name evidence="2" type="ORF">B0I36DRAFT_370297</name>
</gene>
<feature type="compositionally biased region" description="Low complexity" evidence="1">
    <location>
        <begin position="91"/>
        <end position="101"/>
    </location>
</feature>
<reference evidence="2" key="1">
    <citation type="journal article" date="2021" name="Nat. Commun.">
        <title>Genetic determinants of endophytism in the Arabidopsis root mycobiome.</title>
        <authorList>
            <person name="Mesny F."/>
            <person name="Miyauchi S."/>
            <person name="Thiergart T."/>
            <person name="Pickel B."/>
            <person name="Atanasova L."/>
            <person name="Karlsson M."/>
            <person name="Huettel B."/>
            <person name="Barry K.W."/>
            <person name="Haridas S."/>
            <person name="Chen C."/>
            <person name="Bauer D."/>
            <person name="Andreopoulos W."/>
            <person name="Pangilinan J."/>
            <person name="LaButti K."/>
            <person name="Riley R."/>
            <person name="Lipzen A."/>
            <person name="Clum A."/>
            <person name="Drula E."/>
            <person name="Henrissat B."/>
            <person name="Kohler A."/>
            <person name="Grigoriev I.V."/>
            <person name="Martin F.M."/>
            <person name="Hacquard S."/>
        </authorList>
    </citation>
    <scope>NUCLEOTIDE SEQUENCE</scope>
    <source>
        <strain evidence="2">MPI-CAGE-CH-0230</strain>
    </source>
</reference>
<dbReference type="AlphaFoldDB" id="A0A9P8XQ06"/>
<evidence type="ECO:0000313" key="3">
    <source>
        <dbReference type="Proteomes" id="UP000756346"/>
    </source>
</evidence>
<feature type="region of interest" description="Disordered" evidence="1">
    <location>
        <begin position="64"/>
        <end position="101"/>
    </location>
</feature>
<keyword evidence="3" id="KW-1185">Reference proteome</keyword>
<protein>
    <submittedName>
        <fullName evidence="2">Uncharacterized protein</fullName>
    </submittedName>
</protein>